<sequence>MRIHQVKAIEGANFFSYRPVIRGIVSIAEWQGKMTHELGDFNQRLLKALPSLADHTCSRGKPGGFVERLEEGTLPGHVLEHVSIELLTLAGEKSRYGKTRVLVEEMEEYEVIYEYECKEAAIEALYAAAGFLNQLRYGEEPNAEPLVAQLKKLRSAYMPGPSTQAILQACLDRGIPYDKLGDGNLYQLGYGRLQKRIQAAMTSGTSCIGTDIASDKQLTRLILSESAIPVPRGKIASSEEEILKLFRQFASSVVIKPCLGNQGKGVSLNLTKESEIVKACRLAQVYSTKVIIEEYIKGNNYRLLVVGGKLVAAARRRPPMVAGNGKSSIEELIEQENNNPLRGTGHEKYLSKIAVDPILILDLSRQGFSLKSVPHLGEKVVLRQSANLSTGSTAVDVTGLVHRDNAELAVYAASVLGLDIAGIDFILGDIRHSYREQDGRIIEVNAAPGLRMHLLPSAGQSRNIGRDIVNMLLPHGNGRIPIVSVTGTNGKTTVVRLLSKMLRKQQLTVGMTSTEGIYINDRLLSKGDHSGPASARTVLRHPDVQVAVLETARGGILRAGLGYDYADVAIITNISEDHLGQYGIDNIEDLSKVKSLVAERVQKHGFAILNADDPQVVNLDQKTSGHVIYFSTEIQNRRICKHLAFGGVAVVADQKKIWIYQGTCGSTVCNLNKIPITWGGKARHNVQNVLAAVAACYALGYNAQQIRRAVSGFGQNPEDNQGRLEYYEMDGFKVVLDYGHNPAGIKEVVQTLQMIGHKRIVGCIGLPGDRSDATVKQFAREAAAGFDLLYIKEDADLRGRKSGEIAHMIYEEALSEGKKASSMKIILKEEEALREALAKAREGDIVVIFYEKAEPLRKIINDHLNLILPEIRNLAD</sequence>
<keyword evidence="9 14" id="KW-0547">Nucleotide-binding</keyword>
<dbReference type="InterPro" id="IPR011761">
    <property type="entry name" value="ATP-grasp"/>
</dbReference>
<evidence type="ECO:0000256" key="9">
    <source>
        <dbReference type="ARBA" id="ARBA00022741"/>
    </source>
</evidence>
<evidence type="ECO:0000256" key="11">
    <source>
        <dbReference type="ARBA" id="ARBA00031353"/>
    </source>
</evidence>
<evidence type="ECO:0000313" key="17">
    <source>
        <dbReference type="Proteomes" id="UP000430508"/>
    </source>
</evidence>
<dbReference type="SUPFAM" id="SSF53623">
    <property type="entry name" value="MurD-like peptide ligases, catalytic domain"/>
    <property type="match status" value="1"/>
</dbReference>
<dbReference type="InterPro" id="IPR036615">
    <property type="entry name" value="Mur_ligase_C_dom_sf"/>
</dbReference>
<dbReference type="Pfam" id="PF18921">
    <property type="entry name" value="Cyanophycin_syn"/>
    <property type="match status" value="1"/>
</dbReference>
<accession>A0A857DDQ6</accession>
<feature type="domain" description="ATP-grasp" evidence="15">
    <location>
        <begin position="220"/>
        <end position="473"/>
    </location>
</feature>
<keyword evidence="10 14" id="KW-0067">ATP-binding</keyword>
<evidence type="ECO:0000256" key="14">
    <source>
        <dbReference type="PROSITE-ProRule" id="PRU00409"/>
    </source>
</evidence>
<dbReference type="Pfam" id="PF08443">
    <property type="entry name" value="RimK"/>
    <property type="match status" value="1"/>
</dbReference>
<dbReference type="Proteomes" id="UP000430508">
    <property type="component" value="Chromosome"/>
</dbReference>
<dbReference type="Gene3D" id="3.90.190.20">
    <property type="entry name" value="Mur ligase, C-terminal domain"/>
    <property type="match status" value="1"/>
</dbReference>
<dbReference type="InterPro" id="IPR044019">
    <property type="entry name" value="Cyanophycin_syn_N"/>
</dbReference>
<protein>
    <recommendedName>
        <fullName evidence="7">Cyanophycin synthetase</fullName>
        <ecNumber evidence="6">6.3.2.29</ecNumber>
        <ecNumber evidence="5">6.3.2.30</ecNumber>
    </recommendedName>
    <alternativeName>
        <fullName evidence="11">Cyanophycin synthase</fullName>
    </alternativeName>
</protein>
<keyword evidence="8 16" id="KW-0436">Ligase</keyword>
<dbReference type="PANTHER" id="PTHR23135:SF18">
    <property type="entry name" value="CYANOPHYCIN SYNTHETASE"/>
    <property type="match status" value="1"/>
</dbReference>
<dbReference type="Pfam" id="PF02875">
    <property type="entry name" value="Mur_ligase_C"/>
    <property type="match status" value="1"/>
</dbReference>
<dbReference type="Gene3D" id="3.40.1190.10">
    <property type="entry name" value="Mur-like, catalytic domain"/>
    <property type="match status" value="1"/>
</dbReference>
<dbReference type="InterPro" id="IPR018109">
    <property type="entry name" value="Folylpolyglutamate_synth_CS"/>
</dbReference>
<dbReference type="GO" id="GO:0046872">
    <property type="term" value="F:metal ion binding"/>
    <property type="evidence" value="ECO:0007669"/>
    <property type="project" value="InterPro"/>
</dbReference>
<dbReference type="InterPro" id="IPR013651">
    <property type="entry name" value="ATP-grasp_RimK-type"/>
</dbReference>
<gene>
    <name evidence="16" type="primary">cphA</name>
    <name evidence="16" type="ORF">GQ588_01120</name>
</gene>
<comment type="catalytic activity">
    <reaction evidence="13">
        <text>[L-4-(L-arginin-2-N-yl)aspartate](n) + L-aspartate + ATP = [L-4-(L-arginin-2-N-yl)aspartate](n)-L-aspartate + ADP + phosphate + H(+)</text>
        <dbReference type="Rhea" id="RHEA:13277"/>
        <dbReference type="Rhea" id="RHEA-COMP:13728"/>
        <dbReference type="Rhea" id="RHEA-COMP:13733"/>
        <dbReference type="ChEBI" id="CHEBI:15378"/>
        <dbReference type="ChEBI" id="CHEBI:29991"/>
        <dbReference type="ChEBI" id="CHEBI:30616"/>
        <dbReference type="ChEBI" id="CHEBI:43474"/>
        <dbReference type="ChEBI" id="CHEBI:137986"/>
        <dbReference type="ChEBI" id="CHEBI:137990"/>
        <dbReference type="ChEBI" id="CHEBI:456216"/>
        <dbReference type="EC" id="6.3.2.29"/>
    </reaction>
</comment>
<evidence type="ECO:0000256" key="10">
    <source>
        <dbReference type="ARBA" id="ARBA00022840"/>
    </source>
</evidence>
<evidence type="ECO:0000256" key="4">
    <source>
        <dbReference type="ARBA" id="ARBA00011738"/>
    </source>
</evidence>
<dbReference type="InterPro" id="IPR013221">
    <property type="entry name" value="Mur_ligase_cen"/>
</dbReference>
<name>A0A857DDQ6_9FIRM</name>
<dbReference type="GO" id="GO:0004326">
    <property type="term" value="F:tetrahydrofolylpolyglutamate synthase activity"/>
    <property type="evidence" value="ECO:0007669"/>
    <property type="project" value="InterPro"/>
</dbReference>
<evidence type="ECO:0000256" key="12">
    <source>
        <dbReference type="ARBA" id="ARBA00048094"/>
    </source>
</evidence>
<proteinExistence type="inferred from homology"/>
<dbReference type="PROSITE" id="PS01011">
    <property type="entry name" value="FOLYLPOLYGLU_SYNT_1"/>
    <property type="match status" value="1"/>
</dbReference>
<dbReference type="EC" id="6.3.2.29" evidence="6"/>
<dbReference type="InterPro" id="IPR036565">
    <property type="entry name" value="Mur-like_cat_sf"/>
</dbReference>
<organism evidence="16 17">
    <name type="scientific">Dehalobacter restrictus</name>
    <dbReference type="NCBI Taxonomy" id="55583"/>
    <lineage>
        <taxon>Bacteria</taxon>
        <taxon>Bacillati</taxon>
        <taxon>Bacillota</taxon>
        <taxon>Clostridia</taxon>
        <taxon>Eubacteriales</taxon>
        <taxon>Desulfitobacteriaceae</taxon>
        <taxon>Dehalobacter</taxon>
    </lineage>
</organism>
<dbReference type="Pfam" id="PF08245">
    <property type="entry name" value="Mur_ligase_M"/>
    <property type="match status" value="1"/>
</dbReference>
<evidence type="ECO:0000256" key="7">
    <source>
        <dbReference type="ARBA" id="ARBA00022036"/>
    </source>
</evidence>
<dbReference type="GO" id="GO:0071160">
    <property type="term" value="F:cyanophycin synthetase activity (L-aspartate-adding)"/>
    <property type="evidence" value="ECO:0007669"/>
    <property type="project" value="UniProtKB-EC"/>
</dbReference>
<evidence type="ECO:0000256" key="1">
    <source>
        <dbReference type="ARBA" id="ARBA00003184"/>
    </source>
</evidence>
<evidence type="ECO:0000256" key="2">
    <source>
        <dbReference type="ARBA" id="ARBA00004752"/>
    </source>
</evidence>
<comment type="similarity">
    <text evidence="3">In the C-terminal section; belongs to the MurCDEF family.</text>
</comment>
<comment type="subunit">
    <text evidence="4">Homodimer.</text>
</comment>
<dbReference type="PANTHER" id="PTHR23135">
    <property type="entry name" value="MUR LIGASE FAMILY MEMBER"/>
    <property type="match status" value="1"/>
</dbReference>
<reference evidence="16 17" key="1">
    <citation type="submission" date="2019-12" db="EMBL/GenBank/DDBJ databases">
        <title>Sequence classification of anaerobic respiratory reductive dehalogenases: First we see many, then we see few.</title>
        <authorList>
            <person name="Molenda O."/>
            <person name="Puentes Jacome L.A."/>
            <person name="Cao X."/>
            <person name="Nesbo C.L."/>
            <person name="Tang S."/>
            <person name="Morson N."/>
            <person name="Patron J."/>
            <person name="Lomheim L."/>
            <person name="Wishart D.S."/>
            <person name="Edwards E.A."/>
        </authorList>
    </citation>
    <scope>NUCLEOTIDE SEQUENCE [LARGE SCALE GENOMIC DNA]</scope>
    <source>
        <strain evidence="16 17">12DCA</strain>
    </source>
</reference>
<evidence type="ECO:0000259" key="15">
    <source>
        <dbReference type="PROSITE" id="PS50975"/>
    </source>
</evidence>
<comment type="catalytic activity">
    <reaction evidence="12">
        <text>[L-4-(L-arginin-2-N-yl)aspartate](n)-L-aspartate + L-arginine + ATP = [L-4-(L-arginin-2-N-yl)aspartate](n+1) + ADP + phosphate + H(+)</text>
        <dbReference type="Rhea" id="RHEA:23888"/>
        <dbReference type="Rhea" id="RHEA-COMP:13732"/>
        <dbReference type="Rhea" id="RHEA-COMP:13733"/>
        <dbReference type="ChEBI" id="CHEBI:15378"/>
        <dbReference type="ChEBI" id="CHEBI:30616"/>
        <dbReference type="ChEBI" id="CHEBI:32682"/>
        <dbReference type="ChEBI" id="CHEBI:43474"/>
        <dbReference type="ChEBI" id="CHEBI:137986"/>
        <dbReference type="ChEBI" id="CHEBI:137990"/>
        <dbReference type="ChEBI" id="CHEBI:456216"/>
        <dbReference type="EC" id="6.3.2.30"/>
    </reaction>
</comment>
<dbReference type="EMBL" id="CP046996">
    <property type="protein sequence ID" value="QGZ99369.1"/>
    <property type="molecule type" value="Genomic_DNA"/>
</dbReference>
<dbReference type="EC" id="6.3.2.30" evidence="5"/>
<dbReference type="PROSITE" id="PS50975">
    <property type="entry name" value="ATP_GRASP"/>
    <property type="match status" value="1"/>
</dbReference>
<comment type="pathway">
    <text evidence="2">Cell wall biogenesis; peptidoglycan biosynthesis.</text>
</comment>
<dbReference type="InterPro" id="IPR004101">
    <property type="entry name" value="Mur_ligase_C"/>
</dbReference>
<dbReference type="AlphaFoldDB" id="A0A857DDQ6"/>
<comment type="function">
    <text evidence="1">Catalyzes the ATP-dependent polymerization of arginine and aspartate to multi-L-arginyl-poly-L-aspartic acid (cyanophycin; a water-insoluble reserve polymer).</text>
</comment>
<evidence type="ECO:0000256" key="8">
    <source>
        <dbReference type="ARBA" id="ARBA00022598"/>
    </source>
</evidence>
<evidence type="ECO:0000256" key="13">
    <source>
        <dbReference type="ARBA" id="ARBA00048425"/>
    </source>
</evidence>
<dbReference type="SUPFAM" id="SSF53244">
    <property type="entry name" value="MurD-like peptide ligases, peptide-binding domain"/>
    <property type="match status" value="1"/>
</dbReference>
<evidence type="ECO:0000256" key="6">
    <source>
        <dbReference type="ARBA" id="ARBA00013005"/>
    </source>
</evidence>
<dbReference type="NCBIfam" id="TIGR02068">
    <property type="entry name" value="cya_phycin_syn"/>
    <property type="match status" value="1"/>
</dbReference>
<dbReference type="GO" id="GO:0005524">
    <property type="term" value="F:ATP binding"/>
    <property type="evidence" value="ECO:0007669"/>
    <property type="project" value="UniProtKB-UniRule"/>
</dbReference>
<dbReference type="NCBIfam" id="NF010623">
    <property type="entry name" value="PRK14016.1"/>
    <property type="match status" value="1"/>
</dbReference>
<dbReference type="GO" id="GO:0071161">
    <property type="term" value="F:cyanophycin synthetase activity (L-arginine-adding)"/>
    <property type="evidence" value="ECO:0007669"/>
    <property type="project" value="UniProtKB-EC"/>
</dbReference>
<evidence type="ECO:0000313" key="16">
    <source>
        <dbReference type="EMBL" id="QGZ99369.1"/>
    </source>
</evidence>
<dbReference type="Gene3D" id="3.30.470.20">
    <property type="entry name" value="ATP-grasp fold, B domain"/>
    <property type="match status" value="2"/>
</dbReference>
<evidence type="ECO:0000256" key="5">
    <source>
        <dbReference type="ARBA" id="ARBA00012968"/>
    </source>
</evidence>
<dbReference type="RefSeq" id="WP_025204963.1">
    <property type="nucleotide sequence ID" value="NZ_CP046996.1"/>
</dbReference>
<evidence type="ECO:0000256" key="3">
    <source>
        <dbReference type="ARBA" id="ARBA00009060"/>
    </source>
</evidence>
<dbReference type="InterPro" id="IPR011810">
    <property type="entry name" value="Cya_phycin_syn"/>
</dbReference>
<dbReference type="SUPFAM" id="SSF56059">
    <property type="entry name" value="Glutathione synthetase ATP-binding domain-like"/>
    <property type="match status" value="1"/>
</dbReference>